<gene>
    <name evidence="1" type="ORF">FHS24_002250</name>
</gene>
<sequence length="35" mass="3910">MAALFSKNSNINYNSQTLESASALENVTEYDHYSP</sequence>
<protein>
    <submittedName>
        <fullName evidence="1">Uncharacterized protein</fullName>
    </submittedName>
</protein>
<name>A0A839TEZ1_9GAMM</name>
<keyword evidence="2" id="KW-1185">Reference proteome</keyword>
<dbReference type="AlphaFoldDB" id="A0A839TEZ1"/>
<organism evidence="1 2">
    <name type="scientific">Psychrobacter luti</name>
    <dbReference type="NCBI Taxonomy" id="198481"/>
    <lineage>
        <taxon>Bacteria</taxon>
        <taxon>Pseudomonadati</taxon>
        <taxon>Pseudomonadota</taxon>
        <taxon>Gammaproteobacteria</taxon>
        <taxon>Moraxellales</taxon>
        <taxon>Moraxellaceae</taxon>
        <taxon>Psychrobacter</taxon>
    </lineage>
</organism>
<reference evidence="1 2" key="1">
    <citation type="submission" date="2020-08" db="EMBL/GenBank/DDBJ databases">
        <title>Genomic Encyclopedia of Type Strains, Phase III (KMG-III): the genomes of soil and plant-associated and newly described type strains.</title>
        <authorList>
            <person name="Whitman W."/>
        </authorList>
    </citation>
    <scope>NUCLEOTIDE SEQUENCE [LARGE SCALE GENOMIC DNA]</scope>
    <source>
        <strain evidence="1 2">CECT 5885</strain>
    </source>
</reference>
<evidence type="ECO:0000313" key="2">
    <source>
        <dbReference type="Proteomes" id="UP000588111"/>
    </source>
</evidence>
<comment type="caution">
    <text evidence="1">The sequence shown here is derived from an EMBL/GenBank/DDBJ whole genome shotgun (WGS) entry which is preliminary data.</text>
</comment>
<dbReference type="Proteomes" id="UP000588111">
    <property type="component" value="Unassembled WGS sequence"/>
</dbReference>
<dbReference type="EMBL" id="JACHXL010000006">
    <property type="protein sequence ID" value="MBB3107719.1"/>
    <property type="molecule type" value="Genomic_DNA"/>
</dbReference>
<proteinExistence type="predicted"/>
<evidence type="ECO:0000313" key="1">
    <source>
        <dbReference type="EMBL" id="MBB3107719.1"/>
    </source>
</evidence>
<accession>A0A839TEZ1</accession>